<dbReference type="GeneID" id="97391721"/>
<organism evidence="1 2">
    <name type="scientific">Eubacterium ramulus</name>
    <dbReference type="NCBI Taxonomy" id="39490"/>
    <lineage>
        <taxon>Bacteria</taxon>
        <taxon>Bacillati</taxon>
        <taxon>Bacillota</taxon>
        <taxon>Clostridia</taxon>
        <taxon>Eubacteriales</taxon>
        <taxon>Eubacteriaceae</taxon>
        <taxon>Eubacterium</taxon>
    </lineage>
</organism>
<reference evidence="1 2" key="1">
    <citation type="submission" date="2015-09" db="EMBL/GenBank/DDBJ databases">
        <authorList>
            <consortium name="Pathogen Informatics"/>
        </authorList>
    </citation>
    <scope>NUCLEOTIDE SEQUENCE [LARGE SCALE GENOMIC DNA]</scope>
    <source>
        <strain evidence="1 2">2789STDY5608891</strain>
    </source>
</reference>
<evidence type="ECO:0000313" key="2">
    <source>
        <dbReference type="Proteomes" id="UP000095492"/>
    </source>
</evidence>
<dbReference type="OrthoDB" id="2050570at2"/>
<name>A0A173UD42_EUBRA</name>
<dbReference type="AlphaFoldDB" id="A0A173UD42"/>
<dbReference type="STRING" id="39490.ERS852448_01957"/>
<sequence>MYYVPDGTEVCGFYECEECGNRFLSLKIGPKLVCPYCGEEPDMEIGPDEEMPVAKETAKLLEMVEGTENVERMDALLSLAVTGGDYEWI</sequence>
<dbReference type="Proteomes" id="UP000095492">
    <property type="component" value="Unassembled WGS sequence"/>
</dbReference>
<dbReference type="EMBL" id="CYYA01000013">
    <property type="protein sequence ID" value="CUN12167.1"/>
    <property type="molecule type" value="Genomic_DNA"/>
</dbReference>
<accession>A0A173UD42</accession>
<proteinExistence type="predicted"/>
<dbReference type="RefSeq" id="WP_055290439.1">
    <property type="nucleotide sequence ID" value="NZ_CAXUGT010000010.1"/>
</dbReference>
<evidence type="ECO:0000313" key="1">
    <source>
        <dbReference type="EMBL" id="CUN12167.1"/>
    </source>
</evidence>
<gene>
    <name evidence="1" type="ORF">ERS852448_01957</name>
</gene>
<protein>
    <submittedName>
        <fullName evidence="1">Uncharacterized protein</fullName>
    </submittedName>
</protein>